<feature type="region of interest" description="Disordered" evidence="6">
    <location>
        <begin position="170"/>
        <end position="225"/>
    </location>
</feature>
<sequence length="713" mass="78185">MPGKTKYNLVDDGHDLRIPLHNEDAFQHGINFEAKYIGSLDVARPNSRVEIVAAMRRIRYEFKVKNIKKKKVNIVVSVDGVRVVLRKKKKKKEWTWDESKMMIMQDPIYRIFYVSHDSQDLKIFSYIARDGQSNVFRCNVFKSKKKSQAMRIVRTVGQAFEVCHKLSLQHTQQNADGQEDGASEKNSEESEAPARQLTGAEKTVAEETDIDAEEVPLPDSTVDEFNRGVTDLDAAKKEEDIGNDRKVSEDVSILLATPKMLLPSSSQPAAGTPLSVHHQVQLFQQQLQQQQQQTQVAVAQVHLLKDQLSAEAAARIEAQARVHQLLLQNKDLLQHISLLVKQIQELELKLCGHNSMGSQDSLLEITFRANVPPVLCDPTTPRPEEVGLPQLNDGTQLSLPLDSPLVDQSMFENSNAACQTKLQTAKSAPALNRRSFGYTSGLAGPADGPGASGPKSGSSQHLKNALNLGKAMGARVNDLLRRKDPSSLGDIGVTEVNKNVGAVWTCVESDSQCITANSHVTLDSFPRLDPPPPTSKKRLPRALKTTQDMMISSSPVVAGPEASEPCASSPLKAPLVLTDRSKQRPEEEEDTGREPERHSTPPLNCALQQEVGEPGEPEALGLEEPKEKNGEGPSQLLLSVPDLIHKDTLDPGQRLGGPDGRMASTPCPGKSDIRISMGEDDLLDNGSVDSGVPRQRSSSVDNEEPHPDLLSFE</sequence>
<feature type="domain" description="PID" evidence="7">
    <location>
        <begin position="29"/>
        <end position="165"/>
    </location>
</feature>
<evidence type="ECO:0000256" key="6">
    <source>
        <dbReference type="SAM" id="MobiDB-lite"/>
    </source>
</evidence>
<feature type="region of interest" description="Disordered" evidence="6">
    <location>
        <begin position="439"/>
        <end position="461"/>
    </location>
</feature>
<dbReference type="InterPro" id="IPR051133">
    <property type="entry name" value="Adapter_Engulfment-Domain"/>
</dbReference>
<gene>
    <name evidence="8" type="ORF">COCON_G00061620</name>
</gene>
<dbReference type="Gene3D" id="2.30.29.30">
    <property type="entry name" value="Pleckstrin-homology domain (PH domain)/Phosphotyrosine-binding domain (PTB)"/>
    <property type="match status" value="1"/>
</dbReference>
<evidence type="ECO:0000256" key="2">
    <source>
        <dbReference type="ARBA" id="ARBA00054402"/>
    </source>
</evidence>
<reference evidence="8" key="1">
    <citation type="journal article" date="2023" name="Science">
        <title>Genome structures resolve the early diversification of teleost fishes.</title>
        <authorList>
            <person name="Parey E."/>
            <person name="Louis A."/>
            <person name="Montfort J."/>
            <person name="Bouchez O."/>
            <person name="Roques C."/>
            <person name="Iampietro C."/>
            <person name="Lluch J."/>
            <person name="Castinel A."/>
            <person name="Donnadieu C."/>
            <person name="Desvignes T."/>
            <person name="Floi Bucao C."/>
            <person name="Jouanno E."/>
            <person name="Wen M."/>
            <person name="Mejri S."/>
            <person name="Dirks R."/>
            <person name="Jansen H."/>
            <person name="Henkel C."/>
            <person name="Chen W.J."/>
            <person name="Zahm M."/>
            <person name="Cabau C."/>
            <person name="Klopp C."/>
            <person name="Thompson A.W."/>
            <person name="Robinson-Rechavi M."/>
            <person name="Braasch I."/>
            <person name="Lecointre G."/>
            <person name="Bobe J."/>
            <person name="Postlethwait J.H."/>
            <person name="Berthelot C."/>
            <person name="Roest Crollius H."/>
            <person name="Guiguen Y."/>
        </authorList>
    </citation>
    <scope>NUCLEOTIDE SEQUENCE</scope>
    <source>
        <strain evidence="8">Concon-B</strain>
    </source>
</reference>
<dbReference type="InterPro" id="IPR011993">
    <property type="entry name" value="PH-like_dom_sf"/>
</dbReference>
<feature type="compositionally biased region" description="Acidic residues" evidence="6">
    <location>
        <begin position="206"/>
        <end position="216"/>
    </location>
</feature>
<comment type="function">
    <text evidence="2">Adapter protein involved in neuronal nitric-oxide (NO) synthesis regulation via its association with nNOS/NOS1. The complex formed with NOS1 and synapsins is necessary for specific NO and synapsin functions at a presynaptic level. Mediates an indirect interaction between NOS1 and RASD1 leading to enhance the ability of NOS1 to activate RASD1. Competes with DLG4 for interaction with NOS1, possibly affecting NOS1 activity by regulating the interaction between NOS1 and DLG4. In kidney podocytes, plays a role in podosomes and filopodia formation through CDC42 activation.</text>
</comment>
<feature type="compositionally biased region" description="Low complexity" evidence="6">
    <location>
        <begin position="440"/>
        <end position="459"/>
    </location>
</feature>
<evidence type="ECO:0000313" key="9">
    <source>
        <dbReference type="Proteomes" id="UP001152803"/>
    </source>
</evidence>
<proteinExistence type="predicted"/>
<dbReference type="InterPro" id="IPR027851">
    <property type="entry name" value="DUF4628"/>
</dbReference>
<name>A0A9Q1I3H1_CONCO</name>
<feature type="region of interest" description="Disordered" evidence="6">
    <location>
        <begin position="522"/>
        <end position="541"/>
    </location>
</feature>
<evidence type="ECO:0000259" key="7">
    <source>
        <dbReference type="PROSITE" id="PS01179"/>
    </source>
</evidence>
<dbReference type="InterPro" id="IPR006020">
    <property type="entry name" value="PTB/PI_dom"/>
</dbReference>
<protein>
    <recommendedName>
        <fullName evidence="3">Carboxyl-terminal PDZ ligand of neuronal nitric oxide synthase protein</fullName>
    </recommendedName>
    <alternativeName>
        <fullName evidence="5">C-terminal PDZ ligand of neuronal nitric oxide synthase protein</fullName>
    </alternativeName>
    <alternativeName>
        <fullName evidence="4">Nitric oxide synthase 1 adaptor protein</fullName>
    </alternativeName>
</protein>
<dbReference type="FunFam" id="2.30.29.30:FF:000124">
    <property type="entry name" value="carboxyl-terminal PDZ ligand of neuronal nitric oxide synthase protein-like"/>
    <property type="match status" value="1"/>
</dbReference>
<dbReference type="Proteomes" id="UP001152803">
    <property type="component" value="Unassembled WGS sequence"/>
</dbReference>
<feature type="region of interest" description="Disordered" evidence="6">
    <location>
        <begin position="555"/>
        <end position="713"/>
    </location>
</feature>
<dbReference type="SMART" id="SM00462">
    <property type="entry name" value="PTB"/>
    <property type="match status" value="1"/>
</dbReference>
<evidence type="ECO:0000256" key="3">
    <source>
        <dbReference type="ARBA" id="ARBA00067706"/>
    </source>
</evidence>
<dbReference type="Pfam" id="PF15429">
    <property type="entry name" value="DUF4628"/>
    <property type="match status" value="1"/>
</dbReference>
<evidence type="ECO:0000256" key="4">
    <source>
        <dbReference type="ARBA" id="ARBA00075003"/>
    </source>
</evidence>
<dbReference type="EMBL" id="JAFJMO010000004">
    <property type="protein sequence ID" value="KAJ8279096.1"/>
    <property type="molecule type" value="Genomic_DNA"/>
</dbReference>
<comment type="caution">
    <text evidence="8">The sequence shown here is derived from an EMBL/GenBank/DDBJ whole genome shotgun (WGS) entry which is preliminary data.</text>
</comment>
<keyword evidence="9" id="KW-1185">Reference proteome</keyword>
<dbReference type="Pfam" id="PF00640">
    <property type="entry name" value="PID"/>
    <property type="match status" value="1"/>
</dbReference>
<evidence type="ECO:0000256" key="1">
    <source>
        <dbReference type="ARBA" id="ARBA00023054"/>
    </source>
</evidence>
<dbReference type="AlphaFoldDB" id="A0A9Q1I3H1"/>
<dbReference type="OrthoDB" id="10030336at2759"/>
<dbReference type="PROSITE" id="PS01179">
    <property type="entry name" value="PID"/>
    <property type="match status" value="1"/>
</dbReference>
<dbReference type="GO" id="GO:0050998">
    <property type="term" value="F:nitric-oxide synthase binding"/>
    <property type="evidence" value="ECO:0007669"/>
    <property type="project" value="TreeGrafter"/>
</dbReference>
<evidence type="ECO:0000256" key="5">
    <source>
        <dbReference type="ARBA" id="ARBA00075107"/>
    </source>
</evidence>
<evidence type="ECO:0000313" key="8">
    <source>
        <dbReference type="EMBL" id="KAJ8279096.1"/>
    </source>
</evidence>
<dbReference type="CDD" id="cd01270">
    <property type="entry name" value="PTB_CAPON-like"/>
    <property type="match status" value="1"/>
</dbReference>
<accession>A0A9Q1I3H1</accession>
<dbReference type="PANTHER" id="PTHR11232">
    <property type="entry name" value="PHOSPHOTYROSINE INTERACTION DOMAIN-CONTAINING FAMILY MEMBER"/>
    <property type="match status" value="1"/>
</dbReference>
<keyword evidence="1" id="KW-0175">Coiled coil</keyword>
<organism evidence="8 9">
    <name type="scientific">Conger conger</name>
    <name type="common">Conger eel</name>
    <name type="synonym">Muraena conger</name>
    <dbReference type="NCBI Taxonomy" id="82655"/>
    <lineage>
        <taxon>Eukaryota</taxon>
        <taxon>Metazoa</taxon>
        <taxon>Chordata</taxon>
        <taxon>Craniata</taxon>
        <taxon>Vertebrata</taxon>
        <taxon>Euteleostomi</taxon>
        <taxon>Actinopterygii</taxon>
        <taxon>Neopterygii</taxon>
        <taxon>Teleostei</taxon>
        <taxon>Anguilliformes</taxon>
        <taxon>Congridae</taxon>
        <taxon>Conger</taxon>
    </lineage>
</organism>
<dbReference type="SUPFAM" id="SSF50729">
    <property type="entry name" value="PH domain-like"/>
    <property type="match status" value="1"/>
</dbReference>
<feature type="compositionally biased region" description="Low complexity" evidence="6">
    <location>
        <begin position="610"/>
        <end position="622"/>
    </location>
</feature>
<dbReference type="PANTHER" id="PTHR11232:SF76">
    <property type="entry name" value="CARBOXYL-TERMINAL PDZ LIGAND OF NEURONAL NITRIC OXIDE SYNTHASE PROTEIN"/>
    <property type="match status" value="1"/>
</dbReference>